<dbReference type="GO" id="GO:0016757">
    <property type="term" value="F:glycosyltransferase activity"/>
    <property type="evidence" value="ECO:0007669"/>
    <property type="project" value="UniProtKB-KW"/>
</dbReference>
<dbReference type="EC" id="2.4.-.-" evidence="4"/>
<dbReference type="Gene3D" id="3.40.50.2000">
    <property type="entry name" value="Glycogen Phosphorylase B"/>
    <property type="match status" value="2"/>
</dbReference>
<organism evidence="4 5">
    <name type="scientific">Tenacibaculum geojense</name>
    <dbReference type="NCBI Taxonomy" id="915352"/>
    <lineage>
        <taxon>Bacteria</taxon>
        <taxon>Pseudomonadati</taxon>
        <taxon>Bacteroidota</taxon>
        <taxon>Flavobacteriia</taxon>
        <taxon>Flavobacteriales</taxon>
        <taxon>Flavobacteriaceae</taxon>
        <taxon>Tenacibaculum</taxon>
    </lineage>
</organism>
<dbReference type="PANTHER" id="PTHR46401">
    <property type="entry name" value="GLYCOSYLTRANSFERASE WBBK-RELATED"/>
    <property type="match status" value="1"/>
</dbReference>
<keyword evidence="4" id="KW-0328">Glycosyltransferase</keyword>
<evidence type="ECO:0000313" key="5">
    <source>
        <dbReference type="Proteomes" id="UP001597062"/>
    </source>
</evidence>
<accession>A0ABW3JUV4</accession>
<dbReference type="InterPro" id="IPR028098">
    <property type="entry name" value="Glyco_trans_4-like_N"/>
</dbReference>
<feature type="domain" description="Glycosyl transferase family 1" evidence="2">
    <location>
        <begin position="188"/>
        <end position="341"/>
    </location>
</feature>
<reference evidence="5" key="1">
    <citation type="journal article" date="2019" name="Int. J. Syst. Evol. Microbiol.">
        <title>The Global Catalogue of Microorganisms (GCM) 10K type strain sequencing project: providing services to taxonomists for standard genome sequencing and annotation.</title>
        <authorList>
            <consortium name="The Broad Institute Genomics Platform"/>
            <consortium name="The Broad Institute Genome Sequencing Center for Infectious Disease"/>
            <person name="Wu L."/>
            <person name="Ma J."/>
        </authorList>
    </citation>
    <scope>NUCLEOTIDE SEQUENCE [LARGE SCALE GENOMIC DNA]</scope>
    <source>
        <strain evidence="5">CCUG 60527</strain>
    </source>
</reference>
<dbReference type="Pfam" id="PF00534">
    <property type="entry name" value="Glycos_transf_1"/>
    <property type="match status" value="1"/>
</dbReference>
<dbReference type="PANTHER" id="PTHR46401:SF2">
    <property type="entry name" value="GLYCOSYLTRANSFERASE WBBK-RELATED"/>
    <property type="match status" value="1"/>
</dbReference>
<sequence length="368" mass="42307">MTLQKHILFLCGWYPSRVLPTNGDFIQRHAEAVSLHNKVSVLHIITDKSLQKDTELTYQKINNVHTYIAYVKPTKNPVLKVFLFIKTFKKLMELIGEFDVIHLNKMYPFGIFTFFNQKPYVITEHWTGYLKTNNEKVNWLHKLIGKIIAKRAKYLCPVSKDLANAMINLGFHGNYNIVPNVVDTELFKPQKKNKSSSFTILHVSNMIDSHKNVSGLLKAVSKLNFDYKLILLGDGSHKYLQKATELGIKEKVECVQHVTHNHVPDYFNKADIFVLFSNYENLPCVILESFSCGTPVISTDVGGIKEHFPEKFGFLIPKNNQKLLIQKLEEVYNNYGSFNPEEMHNYAVNNFSKIAIANAFNNLYKSIT</sequence>
<comment type="caution">
    <text evidence="4">The sequence shown here is derived from an EMBL/GenBank/DDBJ whole genome shotgun (WGS) entry which is preliminary data.</text>
</comment>
<protein>
    <submittedName>
        <fullName evidence="4">Glycosyltransferase</fullName>
        <ecNumber evidence="4">2.4.-.-</ecNumber>
    </submittedName>
</protein>
<feature type="domain" description="Glycosyltransferase subfamily 4-like N-terminal" evidence="3">
    <location>
        <begin position="57"/>
        <end position="185"/>
    </location>
</feature>
<evidence type="ECO:0000313" key="4">
    <source>
        <dbReference type="EMBL" id="MFD0993137.1"/>
    </source>
</evidence>
<dbReference type="Proteomes" id="UP001597062">
    <property type="component" value="Unassembled WGS sequence"/>
</dbReference>
<keyword evidence="1 4" id="KW-0808">Transferase</keyword>
<dbReference type="EMBL" id="JBHTJR010000045">
    <property type="protein sequence ID" value="MFD0993137.1"/>
    <property type="molecule type" value="Genomic_DNA"/>
</dbReference>
<evidence type="ECO:0000256" key="1">
    <source>
        <dbReference type="ARBA" id="ARBA00022679"/>
    </source>
</evidence>
<dbReference type="Pfam" id="PF13439">
    <property type="entry name" value="Glyco_transf_4"/>
    <property type="match status" value="1"/>
</dbReference>
<evidence type="ECO:0000259" key="2">
    <source>
        <dbReference type="Pfam" id="PF00534"/>
    </source>
</evidence>
<gene>
    <name evidence="4" type="ORF">ACFQ1U_07965</name>
</gene>
<evidence type="ECO:0000259" key="3">
    <source>
        <dbReference type="Pfam" id="PF13439"/>
    </source>
</evidence>
<dbReference type="RefSeq" id="WP_386107086.1">
    <property type="nucleotide sequence ID" value="NZ_JBHTJR010000045.1"/>
</dbReference>
<keyword evidence="5" id="KW-1185">Reference proteome</keyword>
<name>A0ABW3JUV4_9FLAO</name>
<dbReference type="SUPFAM" id="SSF53756">
    <property type="entry name" value="UDP-Glycosyltransferase/glycogen phosphorylase"/>
    <property type="match status" value="1"/>
</dbReference>
<proteinExistence type="predicted"/>
<dbReference type="InterPro" id="IPR001296">
    <property type="entry name" value="Glyco_trans_1"/>
</dbReference>